<keyword evidence="1" id="KW-0472">Membrane</keyword>
<keyword evidence="3" id="KW-1185">Reference proteome</keyword>
<evidence type="ECO:0000313" key="2">
    <source>
        <dbReference type="EMBL" id="KAA9346194.1"/>
    </source>
</evidence>
<reference evidence="2 3" key="1">
    <citation type="submission" date="2019-09" db="EMBL/GenBank/DDBJ databases">
        <title>Genome sequence of Adhaeribacter sp. M2.</title>
        <authorList>
            <person name="Srinivasan S."/>
        </authorList>
    </citation>
    <scope>NUCLEOTIDE SEQUENCE [LARGE SCALE GENOMIC DNA]</scope>
    <source>
        <strain evidence="2 3">M2</strain>
    </source>
</reference>
<keyword evidence="1" id="KW-1133">Transmembrane helix</keyword>
<protein>
    <submittedName>
        <fullName evidence="2">Uncharacterized protein</fullName>
    </submittedName>
</protein>
<sequence>MNENKLKHLEFIQNVITRMNSNSFMIKGWTITLVAALFALAAKDANINYVLISYIVIPAFWILDGFFISIEKQYRELYKEVAAKNINNIDFSMDASNYNDEDRTWLRGLVSKTILPFYGISLVTTLFVMWLL</sequence>
<dbReference type="Proteomes" id="UP000326570">
    <property type="component" value="Unassembled WGS sequence"/>
</dbReference>
<keyword evidence="1" id="KW-0812">Transmembrane</keyword>
<evidence type="ECO:0000313" key="3">
    <source>
        <dbReference type="Proteomes" id="UP000326570"/>
    </source>
</evidence>
<comment type="caution">
    <text evidence="2">The sequence shown here is derived from an EMBL/GenBank/DDBJ whole genome shotgun (WGS) entry which is preliminary data.</text>
</comment>
<gene>
    <name evidence="2" type="ORF">F0P94_00975</name>
</gene>
<accession>A0A5N1J656</accession>
<feature type="transmembrane region" description="Helical" evidence="1">
    <location>
        <begin position="47"/>
        <end position="70"/>
    </location>
</feature>
<evidence type="ECO:0000256" key="1">
    <source>
        <dbReference type="SAM" id="Phobius"/>
    </source>
</evidence>
<feature type="transmembrane region" description="Helical" evidence="1">
    <location>
        <begin position="21"/>
        <end position="41"/>
    </location>
</feature>
<organism evidence="2 3">
    <name type="scientific">Adhaeribacter soli</name>
    <dbReference type="NCBI Taxonomy" id="2607655"/>
    <lineage>
        <taxon>Bacteria</taxon>
        <taxon>Pseudomonadati</taxon>
        <taxon>Bacteroidota</taxon>
        <taxon>Cytophagia</taxon>
        <taxon>Cytophagales</taxon>
        <taxon>Hymenobacteraceae</taxon>
        <taxon>Adhaeribacter</taxon>
    </lineage>
</organism>
<dbReference type="AlphaFoldDB" id="A0A5N1J656"/>
<feature type="transmembrane region" description="Helical" evidence="1">
    <location>
        <begin position="113"/>
        <end position="131"/>
    </location>
</feature>
<name>A0A5N1J656_9BACT</name>
<dbReference type="EMBL" id="VTWT01000001">
    <property type="protein sequence ID" value="KAA9346194.1"/>
    <property type="molecule type" value="Genomic_DNA"/>
</dbReference>
<proteinExistence type="predicted"/>